<dbReference type="CDD" id="cd07996">
    <property type="entry name" value="WGR_MMR_like"/>
    <property type="match status" value="1"/>
</dbReference>
<dbReference type="GO" id="GO:0003677">
    <property type="term" value="F:DNA binding"/>
    <property type="evidence" value="ECO:0007669"/>
    <property type="project" value="UniProtKB-KW"/>
</dbReference>
<sequence length="87" mass="9889">MEQIPLFPLEARLTRIDAARNTWRFYEMSIQHDLFGGAVLVRRWGRIGTAGRLRLDLHANEGAAANALGRLLRLKIKRGYRWASAAS</sequence>
<dbReference type="PROSITE" id="PS51977">
    <property type="entry name" value="WGR"/>
    <property type="match status" value="1"/>
</dbReference>
<dbReference type="SMART" id="SM00773">
    <property type="entry name" value="WGR"/>
    <property type="match status" value="1"/>
</dbReference>
<feature type="domain" description="WGR" evidence="1">
    <location>
        <begin position="1"/>
        <end position="87"/>
    </location>
</feature>
<evidence type="ECO:0000313" key="3">
    <source>
        <dbReference type="Proteomes" id="UP000578000"/>
    </source>
</evidence>
<proteinExistence type="predicted"/>
<evidence type="ECO:0000313" key="2">
    <source>
        <dbReference type="EMBL" id="MBB6458445.1"/>
    </source>
</evidence>
<gene>
    <name evidence="2" type="ORF">HNR55_003054</name>
</gene>
<name>A0A841QJF2_9PROT</name>
<comment type="caution">
    <text evidence="2">The sequence shown here is derived from an EMBL/GenBank/DDBJ whole genome shotgun (WGS) entry which is preliminary data.</text>
</comment>
<protein>
    <submittedName>
        <fullName evidence="2">Putative DNA-binding WGR domain protein</fullName>
    </submittedName>
</protein>
<dbReference type="Gene3D" id="2.20.140.10">
    <property type="entry name" value="WGR domain"/>
    <property type="match status" value="1"/>
</dbReference>
<dbReference type="InterPro" id="IPR049809">
    <property type="entry name" value="YehF/YfeS-like_WGR"/>
</dbReference>
<dbReference type="EMBL" id="JACHIE010000020">
    <property type="protein sequence ID" value="MBB6458445.1"/>
    <property type="molecule type" value="Genomic_DNA"/>
</dbReference>
<dbReference type="InterPro" id="IPR036930">
    <property type="entry name" value="WGR_dom_sf"/>
</dbReference>
<dbReference type="AlphaFoldDB" id="A0A841QJF2"/>
<keyword evidence="2" id="KW-0238">DNA-binding</keyword>
<accession>A0A841QJF2</accession>
<organism evidence="2 3">
    <name type="scientific">Acetobacter lovaniensis</name>
    <dbReference type="NCBI Taxonomy" id="104100"/>
    <lineage>
        <taxon>Bacteria</taxon>
        <taxon>Pseudomonadati</taxon>
        <taxon>Pseudomonadota</taxon>
        <taxon>Alphaproteobacteria</taxon>
        <taxon>Acetobacterales</taxon>
        <taxon>Acetobacteraceae</taxon>
        <taxon>Acetobacter</taxon>
    </lineage>
</organism>
<dbReference type="RefSeq" id="WP_166116667.1">
    <property type="nucleotide sequence ID" value="NZ_BAABDB010000001.1"/>
</dbReference>
<dbReference type="Proteomes" id="UP000578000">
    <property type="component" value="Unassembled WGS sequence"/>
</dbReference>
<dbReference type="InterPro" id="IPR008893">
    <property type="entry name" value="WGR_domain"/>
</dbReference>
<keyword evidence="3" id="KW-1185">Reference proteome</keyword>
<dbReference type="SUPFAM" id="SSF142921">
    <property type="entry name" value="WGR domain-like"/>
    <property type="match status" value="1"/>
</dbReference>
<dbReference type="Pfam" id="PF05406">
    <property type="entry name" value="WGR"/>
    <property type="match status" value="1"/>
</dbReference>
<reference evidence="2 3" key="1">
    <citation type="submission" date="2020-08" db="EMBL/GenBank/DDBJ databases">
        <title>Genomic Encyclopedia of Type Strains, Phase IV (KMG-IV): sequencing the most valuable type-strain genomes for metagenomic binning, comparative biology and taxonomic classification.</title>
        <authorList>
            <person name="Goeker M."/>
        </authorList>
    </citation>
    <scope>NUCLEOTIDE SEQUENCE [LARGE SCALE GENOMIC DNA]</scope>
    <source>
        <strain evidence="2 3">DSM 4491</strain>
    </source>
</reference>
<evidence type="ECO:0000259" key="1">
    <source>
        <dbReference type="PROSITE" id="PS51977"/>
    </source>
</evidence>